<comment type="caution">
    <text evidence="2">The sequence shown here is derived from an EMBL/GenBank/DDBJ whole genome shotgun (WGS) entry which is preliminary data.</text>
</comment>
<dbReference type="Proteomes" id="UP000309450">
    <property type="component" value="Unassembled WGS sequence"/>
</dbReference>
<dbReference type="OrthoDB" id="1091301at2"/>
<evidence type="ECO:0000259" key="1">
    <source>
        <dbReference type="SMART" id="SM00901"/>
    </source>
</evidence>
<sequence>MDTIGNQTIWGLLDDESDPRSVSNESIRRSSGHFVSSYVDLAQKIASLQFLNREHVLLFRGQKSDYKNASGLTTIKPTIFRAISTMKVPSRHSLQNRFSQLKKAEEVLVERYRDLELVGADRLSRYRLLRWSILQHYDVCPTPLLDVSQSLRIAASFATSDGADEGYVYVLAVPNLSGAVTASSEASMQIVRLSSACPPSAMRPHFQEGYLLGEYPEIGDVPPFGQYKHAELDFGRRLVAKLRFNPKTFWKSDAFPPVSLKALYPTGKRDPLEQLMIDLKVEIEGDLL</sequence>
<keyword evidence="3" id="KW-1185">Reference proteome</keyword>
<dbReference type="AlphaFoldDB" id="A0A4S3MIS0"/>
<accession>A0A4S3MIS0</accession>
<reference evidence="2 3" key="1">
    <citation type="submission" date="2019-04" db="EMBL/GenBank/DDBJ databases">
        <title>Draft genome sequence of Gemmobacter aestuarii sp. nov.</title>
        <authorList>
            <person name="Hameed A."/>
            <person name="Lin S.-Y."/>
            <person name="Shahina M."/>
            <person name="Lai W.-A."/>
            <person name="Young C.-C."/>
        </authorList>
    </citation>
    <scope>NUCLEOTIDE SEQUENCE [LARGE SCALE GENOMIC DNA]</scope>
    <source>
        <strain evidence="2 3">CC-PW-75</strain>
    </source>
</reference>
<organism evidence="2 3">
    <name type="scientific">Aliigemmobacter aestuarii</name>
    <dbReference type="NCBI Taxonomy" id="1445661"/>
    <lineage>
        <taxon>Bacteria</taxon>
        <taxon>Pseudomonadati</taxon>
        <taxon>Pseudomonadota</taxon>
        <taxon>Alphaproteobacteria</taxon>
        <taxon>Rhodobacterales</taxon>
        <taxon>Paracoccaceae</taxon>
        <taxon>Aliigemmobacter</taxon>
    </lineage>
</organism>
<protein>
    <submittedName>
        <fullName evidence="2">FRG domain-containing protein</fullName>
    </submittedName>
</protein>
<dbReference type="EMBL" id="SSND01000007">
    <property type="protein sequence ID" value="THD81073.1"/>
    <property type="molecule type" value="Genomic_DNA"/>
</dbReference>
<evidence type="ECO:0000313" key="3">
    <source>
        <dbReference type="Proteomes" id="UP000309450"/>
    </source>
</evidence>
<feature type="domain" description="FRG" evidence="1">
    <location>
        <begin position="53"/>
        <end position="169"/>
    </location>
</feature>
<dbReference type="InterPro" id="IPR014966">
    <property type="entry name" value="FRG-dom"/>
</dbReference>
<name>A0A4S3MIS0_9RHOB</name>
<dbReference type="SMART" id="SM00901">
    <property type="entry name" value="FRG"/>
    <property type="match status" value="1"/>
</dbReference>
<dbReference type="RefSeq" id="WP_136395978.1">
    <property type="nucleotide sequence ID" value="NZ_SSND01000007.1"/>
</dbReference>
<gene>
    <name evidence="2" type="ORF">E7811_17500</name>
</gene>
<evidence type="ECO:0000313" key="2">
    <source>
        <dbReference type="EMBL" id="THD81073.1"/>
    </source>
</evidence>
<proteinExistence type="predicted"/>
<dbReference type="Pfam" id="PF08867">
    <property type="entry name" value="FRG"/>
    <property type="match status" value="1"/>
</dbReference>